<comment type="caution">
    <text evidence="1">The sequence shown here is derived from an EMBL/GenBank/DDBJ whole genome shotgun (WGS) entry which is preliminary data.</text>
</comment>
<dbReference type="Gene3D" id="2.30.30.830">
    <property type="match status" value="1"/>
</dbReference>
<evidence type="ECO:0000313" key="2">
    <source>
        <dbReference type="Proteomes" id="UP000189295"/>
    </source>
</evidence>
<dbReference type="PANTHER" id="PTHR39555">
    <property type="entry name" value="FIMBRIAL ASSEMBLY PROTEIN PILO-LIKE PROTEIN-RELATED"/>
    <property type="match status" value="1"/>
</dbReference>
<protein>
    <submittedName>
        <fullName evidence="1">Pilus assembly protein</fullName>
    </submittedName>
</protein>
<evidence type="ECO:0000313" key="1">
    <source>
        <dbReference type="EMBL" id="ONH54439.1"/>
    </source>
</evidence>
<dbReference type="EMBL" id="MNPW01000005">
    <property type="protein sequence ID" value="ONH54439.1"/>
    <property type="molecule type" value="Genomic_DNA"/>
</dbReference>
<dbReference type="InterPro" id="IPR014717">
    <property type="entry name" value="Transl_elong_EF1B/ribsomal_bS6"/>
</dbReference>
<dbReference type="RefSeq" id="WP_076951747.1">
    <property type="nucleotide sequence ID" value="NZ_MNPW01000005.1"/>
</dbReference>
<dbReference type="Pfam" id="PF04351">
    <property type="entry name" value="PilP"/>
    <property type="match status" value="1"/>
</dbReference>
<dbReference type="AlphaFoldDB" id="A0A1V2KA22"/>
<dbReference type="InterPro" id="IPR007446">
    <property type="entry name" value="PilP"/>
</dbReference>
<dbReference type="GO" id="GO:0043683">
    <property type="term" value="P:type IV pilus assembly"/>
    <property type="evidence" value="ECO:0007669"/>
    <property type="project" value="InterPro"/>
</dbReference>
<sequence length="323" mass="35269">MSLLPRLNFSALTHNAAKWPLPGKALLGCALAGLVGVAGELVYLGPSRQRLHQVEAQEVALQQQIARKTALAASLEARSRQLELMQAKADELLQALPGESQMPGLLEDIARLALANGLLVESVTPLDEQPFAFFHEQPVRVGVTGVYHDLAMFLSSLGGLSRIATVHDVALRRDGKLLRLDLLAKTYWHAQAGWRGGPVAQGQPFVYDSSGLRDPFQLLAVQVDYLPGRPSRAPDLTRPRGILEGLALDQFEMVGTLSRGLQAFALLRASSRVHRLAIGDYLGPDHGRITAIHERSIELMELFPDGQGAWLERPRTLLLNVNS</sequence>
<dbReference type="Pfam" id="PF04350">
    <property type="entry name" value="PilO"/>
    <property type="match status" value="1"/>
</dbReference>
<accession>A0A1V2KA22</accession>
<reference evidence="1 2" key="1">
    <citation type="submission" date="2016-10" db="EMBL/GenBank/DDBJ databases">
        <title>Pseudomonas lactis sp. nov. and Pseudomonas paralactis sp. nov., isolated from bovine raw milk.</title>
        <authorList>
            <person name="Von Neubeck M."/>
            <person name="Huptas C."/>
            <person name="Glueck C."/>
            <person name="Krewinkel M."/>
            <person name="Stoeckel M."/>
            <person name="Stressler T."/>
            <person name="Fischer L."/>
            <person name="Hinrichs J."/>
            <person name="Scherer S."/>
            <person name="Wenning M."/>
        </authorList>
    </citation>
    <scope>NUCLEOTIDE SEQUENCE [LARGE SCALE GENOMIC DNA]</scope>
    <source>
        <strain evidence="1 2">DSM 17516</strain>
    </source>
</reference>
<dbReference type="OrthoDB" id="9802133at2"/>
<dbReference type="GO" id="GO:0043107">
    <property type="term" value="P:type IV pilus-dependent motility"/>
    <property type="evidence" value="ECO:0007669"/>
    <property type="project" value="InterPro"/>
</dbReference>
<gene>
    <name evidence="1" type="ORF">BLL36_12250</name>
</gene>
<organism evidence="1 2">
    <name type="scientific">Pseudomonas cedrina subsp. cedrina</name>
    <dbReference type="NCBI Taxonomy" id="76762"/>
    <lineage>
        <taxon>Bacteria</taxon>
        <taxon>Pseudomonadati</taxon>
        <taxon>Pseudomonadota</taxon>
        <taxon>Gammaproteobacteria</taxon>
        <taxon>Pseudomonadales</taxon>
        <taxon>Pseudomonadaceae</taxon>
        <taxon>Pseudomonas</taxon>
    </lineage>
</organism>
<dbReference type="Gene3D" id="3.30.70.60">
    <property type="match status" value="1"/>
</dbReference>
<dbReference type="Proteomes" id="UP000189295">
    <property type="component" value="Unassembled WGS sequence"/>
</dbReference>
<name>A0A1V2KA22_PSECE</name>
<dbReference type="InterPro" id="IPR007445">
    <property type="entry name" value="PilO"/>
</dbReference>
<proteinExistence type="predicted"/>
<dbReference type="PANTHER" id="PTHR39555:SF1">
    <property type="entry name" value="TYPE IV PILUS INNER MEMBRANE COMPONENT PILO"/>
    <property type="match status" value="1"/>
</dbReference>